<dbReference type="HOGENOM" id="CLU_1618654_0_0_1"/>
<keyword evidence="2" id="KW-1185">Reference proteome</keyword>
<sequence>MVLSFGDYLALRLARFQGNGSITQEPSPNQSPSGTIDLSIPITGRTRRLVVPQTFSVTPGPIHLLQKCSRLSGLFLFYSSFKHQEEGKKKDKSAGEGKDNLSLFYRKSSFRCVLNFFPTCHPRFDHGRGLDFANKRGQGVEGNAFSPDAATLLSHSEQWERSHP</sequence>
<reference evidence="2" key="1">
    <citation type="journal article" date="2014" name="Nat. Commun.">
        <title>Genomic adaptations of the halophilic Dead Sea filamentous fungus Eurotium rubrum.</title>
        <authorList>
            <person name="Kis-Papo T."/>
            <person name="Weig A.R."/>
            <person name="Riley R."/>
            <person name="Persoh D."/>
            <person name="Salamov A."/>
            <person name="Sun H."/>
            <person name="Lipzen A."/>
            <person name="Wasser S.P."/>
            <person name="Rambold G."/>
            <person name="Grigoriev I.V."/>
            <person name="Nevo E."/>
        </authorList>
    </citation>
    <scope>NUCLEOTIDE SEQUENCE [LARGE SCALE GENOMIC DNA]</scope>
    <source>
        <strain evidence="2">CBS 135680</strain>
    </source>
</reference>
<name>A0A017S845_ASPRC</name>
<dbReference type="RefSeq" id="XP_040636043.1">
    <property type="nucleotide sequence ID" value="XM_040777908.1"/>
</dbReference>
<evidence type="ECO:0000313" key="2">
    <source>
        <dbReference type="Proteomes" id="UP000019804"/>
    </source>
</evidence>
<organism evidence="1 2">
    <name type="scientific">Aspergillus ruber (strain CBS 135680)</name>
    <dbReference type="NCBI Taxonomy" id="1388766"/>
    <lineage>
        <taxon>Eukaryota</taxon>
        <taxon>Fungi</taxon>
        <taxon>Dikarya</taxon>
        <taxon>Ascomycota</taxon>
        <taxon>Pezizomycotina</taxon>
        <taxon>Eurotiomycetes</taxon>
        <taxon>Eurotiomycetidae</taxon>
        <taxon>Eurotiales</taxon>
        <taxon>Aspergillaceae</taxon>
        <taxon>Aspergillus</taxon>
        <taxon>Aspergillus subgen. Aspergillus</taxon>
    </lineage>
</organism>
<dbReference type="AlphaFoldDB" id="A0A017S845"/>
<dbReference type="EMBL" id="KK088437">
    <property type="protein sequence ID" value="EYE92355.1"/>
    <property type="molecule type" value="Genomic_DNA"/>
</dbReference>
<dbReference type="Proteomes" id="UP000019804">
    <property type="component" value="Unassembled WGS sequence"/>
</dbReference>
<gene>
    <name evidence="1" type="ORF">EURHEDRAFT_191243</name>
</gene>
<dbReference type="GeneID" id="63693032"/>
<protein>
    <submittedName>
        <fullName evidence="1">Uncharacterized protein</fullName>
    </submittedName>
</protein>
<proteinExistence type="predicted"/>
<accession>A0A017S845</accession>
<evidence type="ECO:0000313" key="1">
    <source>
        <dbReference type="EMBL" id="EYE92355.1"/>
    </source>
</evidence>